<evidence type="ECO:0000256" key="3">
    <source>
        <dbReference type="ARBA" id="ARBA00012350"/>
    </source>
</evidence>
<evidence type="ECO:0000256" key="4">
    <source>
        <dbReference type="ARBA" id="ARBA00022729"/>
    </source>
</evidence>
<dbReference type="InterPro" id="IPR008928">
    <property type="entry name" value="6-hairpin_glycosidase_sf"/>
</dbReference>
<dbReference type="PANTHER" id="PTHR12145:SF36">
    <property type="entry name" value="MANNAN ENDO-1,6-ALPHA-MANNOSIDASE DCW1"/>
    <property type="match status" value="1"/>
</dbReference>
<reference evidence="11" key="1">
    <citation type="journal article" date="2023" name="Mol. Phylogenet. Evol.">
        <title>Genome-scale phylogeny and comparative genomics of the fungal order Sordariales.</title>
        <authorList>
            <person name="Hensen N."/>
            <person name="Bonometti L."/>
            <person name="Westerberg I."/>
            <person name="Brannstrom I.O."/>
            <person name="Guillou S."/>
            <person name="Cros-Aarteil S."/>
            <person name="Calhoun S."/>
            <person name="Haridas S."/>
            <person name="Kuo A."/>
            <person name="Mondo S."/>
            <person name="Pangilinan J."/>
            <person name="Riley R."/>
            <person name="LaButti K."/>
            <person name="Andreopoulos B."/>
            <person name="Lipzen A."/>
            <person name="Chen C."/>
            <person name="Yan M."/>
            <person name="Daum C."/>
            <person name="Ng V."/>
            <person name="Clum A."/>
            <person name="Steindorff A."/>
            <person name="Ohm R.A."/>
            <person name="Martin F."/>
            <person name="Silar P."/>
            <person name="Natvig D.O."/>
            <person name="Lalanne C."/>
            <person name="Gautier V."/>
            <person name="Ament-Velasquez S.L."/>
            <person name="Kruys A."/>
            <person name="Hutchinson M.I."/>
            <person name="Powell A.J."/>
            <person name="Barry K."/>
            <person name="Miller A.N."/>
            <person name="Grigoriev I.V."/>
            <person name="Debuchy R."/>
            <person name="Gladieux P."/>
            <person name="Hiltunen Thoren M."/>
            <person name="Johannesson H."/>
        </authorList>
    </citation>
    <scope>NUCLEOTIDE SEQUENCE</scope>
    <source>
        <strain evidence="11">CBS 141.50</strain>
    </source>
</reference>
<feature type="region of interest" description="Disordered" evidence="9">
    <location>
        <begin position="415"/>
        <end position="455"/>
    </location>
</feature>
<sequence length="475" mass="49536">MMHKSATLGLLAAAGSAFAALQVDISSTSSIKAAAKDVAFDVMSVYKGNQSGEIVGLIGSPPPVGEYYWWTGAVLWSTMIDYWHYTNDSTYNAVTVQGLTAQNGPNLQSPFMPPNWTASMGNDDQGFWGIAAAKANEAGLPAPPKGEPSWLDLAKAIFQVQTVRYTDSEDACGGGLRWMIVPVNTGFDLKNTASTAVFLNLGARLYHATQNETYADWVEKGWTWLTTIGLVDDKFNVYDSVSTIDDCAKANKQQWSYNAGLLLETAAYMYAQKSSKSADSKETTTWKTRTTSLANRTVSHFFSADQGVLVEPLCENAGQPACTQDMSFFKGVTLRSLAGAAVLVDELRDPDHGVGQALRATAQATAKTCSGGKSGRECKFDWTGHAADQNAKLDGAPVEINALAAVLGPLAVESASGAGGNGNGSGSNGGNGNGSGSGDAGSGENGQSGTDDGNAGASLRVGMGVMVAGLVAALI</sequence>
<feature type="compositionally biased region" description="Gly residues" evidence="9">
    <location>
        <begin position="417"/>
        <end position="446"/>
    </location>
</feature>
<dbReference type="GO" id="GO:0008496">
    <property type="term" value="F:mannan endo-1,6-alpha-mannosidase activity"/>
    <property type="evidence" value="ECO:0007669"/>
    <property type="project" value="UniProtKB-UniRule"/>
</dbReference>
<dbReference type="Pfam" id="PF03663">
    <property type="entry name" value="Glyco_hydro_76"/>
    <property type="match status" value="1"/>
</dbReference>
<gene>
    <name evidence="11" type="ORF">C8A04DRAFT_26146</name>
</gene>
<proteinExistence type="inferred from homology"/>
<feature type="signal peptide" evidence="10">
    <location>
        <begin position="1"/>
        <end position="19"/>
    </location>
</feature>
<dbReference type="GeneID" id="87816433"/>
<dbReference type="PANTHER" id="PTHR12145">
    <property type="entry name" value="MANNAN ENDO-1,6-ALPHA-MANNOSIDASE DCW1"/>
    <property type="match status" value="1"/>
</dbReference>
<evidence type="ECO:0000256" key="7">
    <source>
        <dbReference type="ARBA" id="ARBA00023295"/>
    </source>
</evidence>
<dbReference type="EMBL" id="MU853564">
    <property type="protein sequence ID" value="KAK4145986.1"/>
    <property type="molecule type" value="Genomic_DNA"/>
</dbReference>
<evidence type="ECO:0000313" key="12">
    <source>
        <dbReference type="Proteomes" id="UP001302676"/>
    </source>
</evidence>
<dbReference type="PIRSF" id="PIRSF016302">
    <property type="entry name" value="Man_a_manosd"/>
    <property type="match status" value="1"/>
</dbReference>
<keyword evidence="12" id="KW-1185">Reference proteome</keyword>
<dbReference type="GO" id="GO:0016052">
    <property type="term" value="P:carbohydrate catabolic process"/>
    <property type="evidence" value="ECO:0007669"/>
    <property type="project" value="InterPro"/>
</dbReference>
<organism evidence="11 12">
    <name type="scientific">Dichotomopilus funicola</name>
    <dbReference type="NCBI Taxonomy" id="1934379"/>
    <lineage>
        <taxon>Eukaryota</taxon>
        <taxon>Fungi</taxon>
        <taxon>Dikarya</taxon>
        <taxon>Ascomycota</taxon>
        <taxon>Pezizomycotina</taxon>
        <taxon>Sordariomycetes</taxon>
        <taxon>Sordariomycetidae</taxon>
        <taxon>Sordariales</taxon>
        <taxon>Chaetomiaceae</taxon>
        <taxon>Dichotomopilus</taxon>
    </lineage>
</organism>
<keyword evidence="5 8" id="KW-0378">Hydrolase</keyword>
<dbReference type="InterPro" id="IPR005198">
    <property type="entry name" value="Glyco_hydro_76"/>
</dbReference>
<reference evidence="11" key="2">
    <citation type="submission" date="2023-05" db="EMBL/GenBank/DDBJ databases">
        <authorList>
            <consortium name="Lawrence Berkeley National Laboratory"/>
            <person name="Steindorff A."/>
            <person name="Hensen N."/>
            <person name="Bonometti L."/>
            <person name="Westerberg I."/>
            <person name="Brannstrom I.O."/>
            <person name="Guillou S."/>
            <person name="Cros-Aarteil S."/>
            <person name="Calhoun S."/>
            <person name="Haridas S."/>
            <person name="Kuo A."/>
            <person name="Mondo S."/>
            <person name="Pangilinan J."/>
            <person name="Riley R."/>
            <person name="Labutti K."/>
            <person name="Andreopoulos B."/>
            <person name="Lipzen A."/>
            <person name="Chen C."/>
            <person name="Yanf M."/>
            <person name="Daum C."/>
            <person name="Ng V."/>
            <person name="Clum A."/>
            <person name="Ohm R."/>
            <person name="Martin F."/>
            <person name="Silar P."/>
            <person name="Natvig D."/>
            <person name="Lalanne C."/>
            <person name="Gautier V."/>
            <person name="Ament-Velasquez S.L."/>
            <person name="Kruys A."/>
            <person name="Hutchinson M.I."/>
            <person name="Powell A.J."/>
            <person name="Barry K."/>
            <person name="Miller A.N."/>
            <person name="Grigoriev I.V."/>
            <person name="Debuchy R."/>
            <person name="Gladieux P."/>
            <person name="Thoren M.H."/>
            <person name="Johannesson H."/>
        </authorList>
    </citation>
    <scope>NUCLEOTIDE SEQUENCE</scope>
    <source>
        <strain evidence="11">CBS 141.50</strain>
    </source>
</reference>
<evidence type="ECO:0000256" key="6">
    <source>
        <dbReference type="ARBA" id="ARBA00023180"/>
    </source>
</evidence>
<accession>A0AAN6ZR05</accession>
<protein>
    <recommendedName>
        <fullName evidence="3 8">Mannan endo-1,6-alpha-mannosidase</fullName>
        <ecNumber evidence="3 8">3.2.1.101</ecNumber>
    </recommendedName>
</protein>
<name>A0AAN6ZR05_9PEZI</name>
<keyword evidence="6" id="KW-0325">Glycoprotein</keyword>
<evidence type="ECO:0000256" key="8">
    <source>
        <dbReference type="PIRNR" id="PIRNR016302"/>
    </source>
</evidence>
<dbReference type="InterPro" id="IPR014480">
    <property type="entry name" value="Mannan-1_6-alpha_mannosidase"/>
</dbReference>
<dbReference type="EC" id="3.2.1.101" evidence="3 8"/>
<dbReference type="RefSeq" id="XP_062639357.1">
    <property type="nucleotide sequence ID" value="XM_062779820.1"/>
</dbReference>
<comment type="similarity">
    <text evidence="2 8">Belongs to the glycosyl hydrolase 76 family.</text>
</comment>
<comment type="catalytic activity">
    <reaction evidence="1 8">
        <text>Random hydrolysis of (1-&gt;6)-alpha-D-mannosidic linkages in unbranched (1-&gt;6)-mannans.</text>
        <dbReference type="EC" id="3.2.1.101"/>
    </reaction>
</comment>
<keyword evidence="4 10" id="KW-0732">Signal</keyword>
<feature type="chain" id="PRO_5042892614" description="Mannan endo-1,6-alpha-mannosidase" evidence="10">
    <location>
        <begin position="20"/>
        <end position="475"/>
    </location>
</feature>
<dbReference type="Proteomes" id="UP001302676">
    <property type="component" value="Unassembled WGS sequence"/>
</dbReference>
<dbReference type="GO" id="GO:0009272">
    <property type="term" value="P:fungal-type cell wall biogenesis"/>
    <property type="evidence" value="ECO:0007669"/>
    <property type="project" value="TreeGrafter"/>
</dbReference>
<evidence type="ECO:0000256" key="10">
    <source>
        <dbReference type="SAM" id="SignalP"/>
    </source>
</evidence>
<evidence type="ECO:0000256" key="2">
    <source>
        <dbReference type="ARBA" id="ARBA00009699"/>
    </source>
</evidence>
<keyword evidence="7 8" id="KW-0326">Glycosidase</keyword>
<evidence type="ECO:0000256" key="5">
    <source>
        <dbReference type="ARBA" id="ARBA00022801"/>
    </source>
</evidence>
<dbReference type="SUPFAM" id="SSF48208">
    <property type="entry name" value="Six-hairpin glycosidases"/>
    <property type="match status" value="1"/>
</dbReference>
<dbReference type="AlphaFoldDB" id="A0AAN6ZR05"/>
<evidence type="ECO:0000313" key="11">
    <source>
        <dbReference type="EMBL" id="KAK4145986.1"/>
    </source>
</evidence>
<comment type="caution">
    <text evidence="11">The sequence shown here is derived from an EMBL/GenBank/DDBJ whole genome shotgun (WGS) entry which is preliminary data.</text>
</comment>
<evidence type="ECO:0000256" key="9">
    <source>
        <dbReference type="SAM" id="MobiDB-lite"/>
    </source>
</evidence>
<dbReference type="Gene3D" id="1.50.10.20">
    <property type="match status" value="1"/>
</dbReference>
<evidence type="ECO:0000256" key="1">
    <source>
        <dbReference type="ARBA" id="ARBA00001452"/>
    </source>
</evidence>